<dbReference type="PANTHER" id="PTHR43818:SF11">
    <property type="entry name" value="BCDNA.GH03377"/>
    <property type="match status" value="1"/>
</dbReference>
<dbReference type="Pfam" id="PF01408">
    <property type="entry name" value="GFO_IDH_MocA"/>
    <property type="match status" value="1"/>
</dbReference>
<gene>
    <name evidence="5" type="ordered locus">Deima_0174</name>
</gene>
<organism evidence="5 6">
    <name type="scientific">Deinococcus maricopensis (strain DSM 21211 / LMG 22137 / NRRL B-23946 / LB-34)</name>
    <dbReference type="NCBI Taxonomy" id="709986"/>
    <lineage>
        <taxon>Bacteria</taxon>
        <taxon>Thermotogati</taxon>
        <taxon>Deinococcota</taxon>
        <taxon>Deinococci</taxon>
        <taxon>Deinococcales</taxon>
        <taxon>Deinococcaceae</taxon>
        <taxon>Deinococcus</taxon>
    </lineage>
</organism>
<dbReference type="OrthoDB" id="9815825at2"/>
<evidence type="ECO:0000313" key="6">
    <source>
        <dbReference type="Proteomes" id="UP000008635"/>
    </source>
</evidence>
<evidence type="ECO:0000259" key="3">
    <source>
        <dbReference type="Pfam" id="PF01408"/>
    </source>
</evidence>
<sequence length="368" mass="39055" precursor="true">MTAAPLRIGVVGVGNISPIYLSAPRTFPALTITAVSDLDLERARARADEFGVPRALPLGDLLRDDDVDVILNLTIPAAHAEVALAAVEAGKHVYNEKPLSIDLEAGRTLLARAHERGVRVGCAPDTFLGGGLQTARKALDDGLIGEPVAATAFMLGHGPESWHPNPDFFYQPGAGPMFDMGPYYLTALVNMLGPVRRVSSSARASFAERIAGAGDAPGRRIPVRTPTHIASVLDFEAGPIATLVTSFDVWAADVPRLEIYGTEGTLSLPDPNTFGGPVRVRRAGSDAWTDLPLTHPYAENSRGIGLADLAAALRTGRAHRASGELALHVLEVMHATLRASDLGRHIDIHARPPRPDALPQGHDEEVLA</sequence>
<dbReference type="KEGG" id="dmr:Deima_0174"/>
<dbReference type="Pfam" id="PF22725">
    <property type="entry name" value="GFO_IDH_MocA_C3"/>
    <property type="match status" value="1"/>
</dbReference>
<dbReference type="InterPro" id="IPR036291">
    <property type="entry name" value="NAD(P)-bd_dom_sf"/>
</dbReference>
<protein>
    <submittedName>
        <fullName evidence="5">Oxidoreductase domain protein</fullName>
    </submittedName>
</protein>
<dbReference type="SUPFAM" id="SSF55347">
    <property type="entry name" value="Glyceraldehyde-3-phosphate dehydrogenase-like, C-terminal domain"/>
    <property type="match status" value="1"/>
</dbReference>
<dbReference type="RefSeq" id="WP_013555343.1">
    <property type="nucleotide sequence ID" value="NC_014958.1"/>
</dbReference>
<dbReference type="SUPFAM" id="SSF51735">
    <property type="entry name" value="NAD(P)-binding Rossmann-fold domains"/>
    <property type="match status" value="1"/>
</dbReference>
<accession>E8U3G7</accession>
<evidence type="ECO:0000313" key="5">
    <source>
        <dbReference type="EMBL" id="ADV65838.1"/>
    </source>
</evidence>
<dbReference type="Proteomes" id="UP000008635">
    <property type="component" value="Chromosome"/>
</dbReference>
<keyword evidence="1" id="KW-0560">Oxidoreductase</keyword>
<dbReference type="PANTHER" id="PTHR43818">
    <property type="entry name" value="BCDNA.GH03377"/>
    <property type="match status" value="1"/>
</dbReference>
<feature type="domain" description="GFO/IDH/MocA-like oxidoreductase" evidence="4">
    <location>
        <begin position="133"/>
        <end position="266"/>
    </location>
</feature>
<dbReference type="InterPro" id="IPR055170">
    <property type="entry name" value="GFO_IDH_MocA-like_dom"/>
</dbReference>
<evidence type="ECO:0000256" key="2">
    <source>
        <dbReference type="SAM" id="MobiDB-lite"/>
    </source>
</evidence>
<dbReference type="AlphaFoldDB" id="E8U3G7"/>
<evidence type="ECO:0000259" key="4">
    <source>
        <dbReference type="Pfam" id="PF22725"/>
    </source>
</evidence>
<reference evidence="5 6" key="1">
    <citation type="journal article" date="2011" name="Stand. Genomic Sci.">
        <title>Complete genome sequence of Deinococcus maricopensis type strain (LB-34).</title>
        <authorList>
            <person name="Pukall R."/>
            <person name="Zeytun A."/>
            <person name="Lucas S."/>
            <person name="Lapidus A."/>
            <person name="Hammon N."/>
            <person name="Deshpande S."/>
            <person name="Nolan M."/>
            <person name="Cheng J.F."/>
            <person name="Pitluck S."/>
            <person name="Liolios K."/>
            <person name="Pagani I."/>
            <person name="Mikhailova N."/>
            <person name="Ivanova N."/>
            <person name="Mavromatis K."/>
            <person name="Pati A."/>
            <person name="Tapia R."/>
            <person name="Han C."/>
            <person name="Goodwin L."/>
            <person name="Chen A."/>
            <person name="Palaniappan K."/>
            <person name="Land M."/>
            <person name="Hauser L."/>
            <person name="Chang Y.J."/>
            <person name="Jeffries C.D."/>
            <person name="Brambilla E.M."/>
            <person name="Rohde M."/>
            <person name="Goker M."/>
            <person name="Detter J.C."/>
            <person name="Woyke T."/>
            <person name="Bristow J."/>
            <person name="Eisen J.A."/>
            <person name="Markowitz V."/>
            <person name="Hugenholtz P."/>
            <person name="Kyrpides N.C."/>
            <person name="Klenk H.P."/>
        </authorList>
    </citation>
    <scope>NUCLEOTIDE SEQUENCE [LARGE SCALE GENOMIC DNA]</scope>
    <source>
        <strain evidence="6">DSM 21211 / LMG 22137 / NRRL B-23946 / LB-34</strain>
    </source>
</reference>
<feature type="domain" description="Gfo/Idh/MocA-like oxidoreductase N-terminal" evidence="3">
    <location>
        <begin position="6"/>
        <end position="121"/>
    </location>
</feature>
<dbReference type="GO" id="GO:0016491">
    <property type="term" value="F:oxidoreductase activity"/>
    <property type="evidence" value="ECO:0007669"/>
    <property type="project" value="UniProtKB-KW"/>
</dbReference>
<dbReference type="InterPro" id="IPR000683">
    <property type="entry name" value="Gfo/Idh/MocA-like_OxRdtase_N"/>
</dbReference>
<name>E8U3G7_DEIML</name>
<dbReference type="EMBL" id="CP002454">
    <property type="protein sequence ID" value="ADV65838.1"/>
    <property type="molecule type" value="Genomic_DNA"/>
</dbReference>
<dbReference type="Gene3D" id="3.40.50.720">
    <property type="entry name" value="NAD(P)-binding Rossmann-like Domain"/>
    <property type="match status" value="1"/>
</dbReference>
<proteinExistence type="predicted"/>
<dbReference type="STRING" id="709986.Deima_0174"/>
<reference evidence="6" key="2">
    <citation type="submission" date="2011-01" db="EMBL/GenBank/DDBJ databases">
        <title>The complete genome of Deinococcus maricopensis DSM 21211.</title>
        <authorList>
            <consortium name="US DOE Joint Genome Institute (JGI-PGF)"/>
            <person name="Lucas S."/>
            <person name="Copeland A."/>
            <person name="Lapidus A."/>
            <person name="Goodwin L."/>
            <person name="Pitluck S."/>
            <person name="Kyrpides N."/>
            <person name="Mavromatis K."/>
            <person name="Pagani I."/>
            <person name="Ivanova N."/>
            <person name="Ovchinnikova G."/>
            <person name="Zeytun A."/>
            <person name="Detter J.C."/>
            <person name="Han C."/>
            <person name="Land M."/>
            <person name="Hauser L."/>
            <person name="Markowitz V."/>
            <person name="Cheng J.-F."/>
            <person name="Hugenholtz P."/>
            <person name="Woyke T."/>
            <person name="Wu D."/>
            <person name="Pukall R."/>
            <person name="Gehrich-Schroeter G."/>
            <person name="Brambilla E."/>
            <person name="Klenk H.-P."/>
            <person name="Eisen J.A."/>
        </authorList>
    </citation>
    <scope>NUCLEOTIDE SEQUENCE [LARGE SCALE GENOMIC DNA]</scope>
    <source>
        <strain evidence="6">DSM 21211 / LMG 22137 / NRRL B-23946 / LB-34</strain>
    </source>
</reference>
<evidence type="ECO:0000256" key="1">
    <source>
        <dbReference type="ARBA" id="ARBA00023002"/>
    </source>
</evidence>
<dbReference type="InterPro" id="IPR050463">
    <property type="entry name" value="Gfo/Idh/MocA_oxidrdct_glycsds"/>
</dbReference>
<feature type="region of interest" description="Disordered" evidence="2">
    <location>
        <begin position="348"/>
        <end position="368"/>
    </location>
</feature>
<dbReference type="HOGENOM" id="CLU_023194_6_0_0"/>
<keyword evidence="6" id="KW-1185">Reference proteome</keyword>
<dbReference type="eggNOG" id="COG0673">
    <property type="taxonomic scope" value="Bacteria"/>
</dbReference>
<dbReference type="Gene3D" id="3.30.360.10">
    <property type="entry name" value="Dihydrodipicolinate Reductase, domain 2"/>
    <property type="match status" value="1"/>
</dbReference>
<dbReference type="GO" id="GO:0000166">
    <property type="term" value="F:nucleotide binding"/>
    <property type="evidence" value="ECO:0007669"/>
    <property type="project" value="InterPro"/>
</dbReference>